<accession>A0ABP8ENS3</accession>
<dbReference type="InterPro" id="IPR036259">
    <property type="entry name" value="MFS_trans_sf"/>
</dbReference>
<dbReference type="RefSeq" id="WP_345036209.1">
    <property type="nucleotide sequence ID" value="NZ_BAABBA010000001.1"/>
</dbReference>
<dbReference type="Gene3D" id="1.20.1250.20">
    <property type="entry name" value="MFS general substrate transporter like domains"/>
    <property type="match status" value="1"/>
</dbReference>
<evidence type="ECO:0000313" key="3">
    <source>
        <dbReference type="Proteomes" id="UP001499841"/>
    </source>
</evidence>
<keyword evidence="1" id="KW-1133">Transmembrane helix</keyword>
<dbReference type="PANTHER" id="PTHR23530:SF1">
    <property type="entry name" value="PERMEASE, MAJOR FACILITATOR SUPERFAMILY-RELATED"/>
    <property type="match status" value="1"/>
</dbReference>
<organism evidence="2 3">
    <name type="scientific">Georgenia daeguensis</name>
    <dbReference type="NCBI Taxonomy" id="908355"/>
    <lineage>
        <taxon>Bacteria</taxon>
        <taxon>Bacillati</taxon>
        <taxon>Actinomycetota</taxon>
        <taxon>Actinomycetes</taxon>
        <taxon>Micrococcales</taxon>
        <taxon>Bogoriellaceae</taxon>
        <taxon>Georgenia</taxon>
    </lineage>
</organism>
<protein>
    <submittedName>
        <fullName evidence="2">MFS transporter</fullName>
    </submittedName>
</protein>
<gene>
    <name evidence="2" type="ORF">GCM10022262_00010</name>
</gene>
<feature type="transmembrane region" description="Helical" evidence="1">
    <location>
        <begin position="74"/>
        <end position="98"/>
    </location>
</feature>
<dbReference type="InterPro" id="IPR053160">
    <property type="entry name" value="MFS_DHA3_Transporter"/>
</dbReference>
<dbReference type="CDD" id="cd06174">
    <property type="entry name" value="MFS"/>
    <property type="match status" value="1"/>
</dbReference>
<name>A0ABP8ENS3_9MICO</name>
<feature type="transmembrane region" description="Helical" evidence="1">
    <location>
        <begin position="258"/>
        <end position="291"/>
    </location>
</feature>
<evidence type="ECO:0000313" key="2">
    <source>
        <dbReference type="EMBL" id="GAA4285642.1"/>
    </source>
</evidence>
<sequence>MPLYPLYALLFADAGLSGAEISALFAIWSAVAVVAEVPTGLLADRFSRRGAVVASSLLQAAAFALWVLEPTFTAFAAGFALWAIGGACASGAFEALLFDGLDAAGARKLYPKVLGRVEAAALVAQAPAALAATGLFAVGGFGLVGAVSVAMCLIAAVLATRLPATRHGPAPGDETRTALRDVVKDVRATVARRGVRGAVVLVALLLAVDGLEEYFPLLAAEQGVPTVWVPLVVLVIPLAGALGAWLGGRARHVPVTRLALVLAVGAALLAVVGQIAHPAGVAVVAVFYGIYQAVRVISEARLQELIPSPHRASITSVAGVGSEVATLGVYGAWAFGGTSAVAAGVMLLAVALPHLLGGRAARRAPASQPDGSPASRADQ</sequence>
<keyword evidence="3" id="KW-1185">Reference proteome</keyword>
<reference evidence="3" key="1">
    <citation type="journal article" date="2019" name="Int. J. Syst. Evol. Microbiol.">
        <title>The Global Catalogue of Microorganisms (GCM) 10K type strain sequencing project: providing services to taxonomists for standard genome sequencing and annotation.</title>
        <authorList>
            <consortium name="The Broad Institute Genomics Platform"/>
            <consortium name="The Broad Institute Genome Sequencing Center for Infectious Disease"/>
            <person name="Wu L."/>
            <person name="Ma J."/>
        </authorList>
    </citation>
    <scope>NUCLEOTIDE SEQUENCE [LARGE SCALE GENOMIC DNA]</scope>
    <source>
        <strain evidence="3">JCM 17459</strain>
    </source>
</reference>
<feature type="transmembrane region" description="Helical" evidence="1">
    <location>
        <begin position="20"/>
        <end position="43"/>
    </location>
</feature>
<dbReference type="SUPFAM" id="SSF103473">
    <property type="entry name" value="MFS general substrate transporter"/>
    <property type="match status" value="1"/>
</dbReference>
<feature type="transmembrane region" description="Helical" evidence="1">
    <location>
        <begin position="227"/>
        <end position="246"/>
    </location>
</feature>
<dbReference type="EMBL" id="BAABBA010000001">
    <property type="protein sequence ID" value="GAA4285642.1"/>
    <property type="molecule type" value="Genomic_DNA"/>
</dbReference>
<feature type="transmembrane region" description="Helical" evidence="1">
    <location>
        <begin position="194"/>
        <end position="215"/>
    </location>
</feature>
<evidence type="ECO:0000256" key="1">
    <source>
        <dbReference type="SAM" id="Phobius"/>
    </source>
</evidence>
<proteinExistence type="predicted"/>
<dbReference type="Pfam" id="PF07690">
    <property type="entry name" value="MFS_1"/>
    <property type="match status" value="1"/>
</dbReference>
<dbReference type="PANTHER" id="PTHR23530">
    <property type="entry name" value="TRANSPORT PROTEIN-RELATED"/>
    <property type="match status" value="1"/>
</dbReference>
<feature type="transmembrane region" description="Helical" evidence="1">
    <location>
        <begin position="330"/>
        <end position="352"/>
    </location>
</feature>
<feature type="transmembrane region" description="Helical" evidence="1">
    <location>
        <begin position="143"/>
        <end position="162"/>
    </location>
</feature>
<dbReference type="Proteomes" id="UP001499841">
    <property type="component" value="Unassembled WGS sequence"/>
</dbReference>
<keyword evidence="1" id="KW-0472">Membrane</keyword>
<keyword evidence="1" id="KW-0812">Transmembrane</keyword>
<dbReference type="InterPro" id="IPR011701">
    <property type="entry name" value="MFS"/>
</dbReference>
<comment type="caution">
    <text evidence="2">The sequence shown here is derived from an EMBL/GenBank/DDBJ whole genome shotgun (WGS) entry which is preliminary data.</text>
</comment>